<reference evidence="3" key="1">
    <citation type="journal article" date="2019" name="Int. J. Syst. Evol. Microbiol.">
        <title>The Global Catalogue of Microorganisms (GCM) 10K type strain sequencing project: providing services to taxonomists for standard genome sequencing and annotation.</title>
        <authorList>
            <consortium name="The Broad Institute Genomics Platform"/>
            <consortium name="The Broad Institute Genome Sequencing Center for Infectious Disease"/>
            <person name="Wu L."/>
            <person name="Ma J."/>
        </authorList>
    </citation>
    <scope>NUCLEOTIDE SEQUENCE [LARGE SCALE GENOMIC DNA]</scope>
    <source>
        <strain evidence="3">LMG 24813</strain>
    </source>
</reference>
<comment type="caution">
    <text evidence="2">The sequence shown here is derived from an EMBL/GenBank/DDBJ whole genome shotgun (WGS) entry which is preliminary data.</text>
</comment>
<accession>A0ABV8NUQ2</accession>
<feature type="domain" description="SnoaL-like" evidence="1">
    <location>
        <begin position="9"/>
        <end position="131"/>
    </location>
</feature>
<dbReference type="Proteomes" id="UP001595848">
    <property type="component" value="Unassembled WGS sequence"/>
</dbReference>
<protein>
    <submittedName>
        <fullName evidence="2">Nuclear transport factor 2 family protein</fullName>
    </submittedName>
</protein>
<dbReference type="Pfam" id="PF13577">
    <property type="entry name" value="SnoaL_4"/>
    <property type="match status" value="1"/>
</dbReference>
<sequence>MSPSFDDADYHACARATLSFFHALDTRRYEDVAALMARDGVWLRQGVELAGPAAVLATLRARPAARATCHVVTNLRVEPGEAQAGGEPLRAQVYFYLSAYDNGDEQGMRLVAIRDCCDELVKTPQGWRISRKSSRKHLPAE</sequence>
<dbReference type="EMBL" id="JBHSBV010000002">
    <property type="protein sequence ID" value="MFC4200700.1"/>
    <property type="molecule type" value="Genomic_DNA"/>
</dbReference>
<gene>
    <name evidence="2" type="ORF">ACFOY1_07025</name>
</gene>
<dbReference type="RefSeq" id="WP_217964066.1">
    <property type="nucleotide sequence ID" value="NZ_JAHTBN010000003.1"/>
</dbReference>
<dbReference type="InterPro" id="IPR037401">
    <property type="entry name" value="SnoaL-like"/>
</dbReference>
<evidence type="ECO:0000259" key="1">
    <source>
        <dbReference type="Pfam" id="PF13577"/>
    </source>
</evidence>
<keyword evidence="3" id="KW-1185">Reference proteome</keyword>
<evidence type="ECO:0000313" key="2">
    <source>
        <dbReference type="EMBL" id="MFC4200700.1"/>
    </source>
</evidence>
<evidence type="ECO:0000313" key="3">
    <source>
        <dbReference type="Proteomes" id="UP001595848"/>
    </source>
</evidence>
<proteinExistence type="predicted"/>
<name>A0ABV8NUQ2_9BURK</name>
<organism evidence="2 3">
    <name type="scientific">Candidimonas humi</name>
    <dbReference type="NCBI Taxonomy" id="683355"/>
    <lineage>
        <taxon>Bacteria</taxon>
        <taxon>Pseudomonadati</taxon>
        <taxon>Pseudomonadota</taxon>
        <taxon>Betaproteobacteria</taxon>
        <taxon>Burkholderiales</taxon>
        <taxon>Alcaligenaceae</taxon>
        <taxon>Candidimonas</taxon>
    </lineage>
</organism>